<accession>A0ABT5YDI5</accession>
<keyword evidence="3" id="KW-1185">Reference proteome</keyword>
<organism evidence="2 3">
    <name type="scientific">Marinobacter iranensis</name>
    <dbReference type="NCBI Taxonomy" id="2962607"/>
    <lineage>
        <taxon>Bacteria</taxon>
        <taxon>Pseudomonadati</taxon>
        <taxon>Pseudomonadota</taxon>
        <taxon>Gammaproteobacteria</taxon>
        <taxon>Pseudomonadales</taxon>
        <taxon>Marinobacteraceae</taxon>
        <taxon>Marinobacter</taxon>
    </lineage>
</organism>
<evidence type="ECO:0000313" key="2">
    <source>
        <dbReference type="EMBL" id="MDF0751738.1"/>
    </source>
</evidence>
<evidence type="ECO:0000256" key="1">
    <source>
        <dbReference type="SAM" id="SignalP"/>
    </source>
</evidence>
<reference evidence="2" key="1">
    <citation type="submission" date="2022-07" db="EMBL/GenBank/DDBJ databases">
        <title>Marinobacter iranensis a new bacterium isolate from a hipersaline lake in Iran.</title>
        <authorList>
            <person name="Mohammad A.M.A."/>
            <person name="Cristina S.-P."/>
            <person name="Antonio V."/>
        </authorList>
    </citation>
    <scope>NUCLEOTIDE SEQUENCE</scope>
    <source>
        <strain evidence="2">71-i</strain>
    </source>
</reference>
<name>A0ABT5YDI5_9GAMM</name>
<protein>
    <submittedName>
        <fullName evidence="2">Uncharacterized protein</fullName>
    </submittedName>
</protein>
<comment type="caution">
    <text evidence="2">The sequence shown here is derived from an EMBL/GenBank/DDBJ whole genome shotgun (WGS) entry which is preliminary data.</text>
</comment>
<dbReference type="Proteomes" id="UP001143391">
    <property type="component" value="Unassembled WGS sequence"/>
</dbReference>
<gene>
    <name evidence="2" type="ORF">NLU14_16025</name>
</gene>
<proteinExistence type="predicted"/>
<evidence type="ECO:0000313" key="3">
    <source>
        <dbReference type="Proteomes" id="UP001143391"/>
    </source>
</evidence>
<dbReference type="EMBL" id="JANCMW010000011">
    <property type="protein sequence ID" value="MDF0751738.1"/>
    <property type="molecule type" value="Genomic_DNA"/>
</dbReference>
<feature type="chain" id="PRO_5045800909" evidence="1">
    <location>
        <begin position="27"/>
        <end position="162"/>
    </location>
</feature>
<dbReference type="RefSeq" id="WP_275708338.1">
    <property type="nucleotide sequence ID" value="NZ_JANCMW010000011.1"/>
</dbReference>
<keyword evidence="1" id="KW-0732">Signal</keyword>
<feature type="signal peptide" evidence="1">
    <location>
        <begin position="1"/>
        <end position="26"/>
    </location>
</feature>
<sequence>MPRKTSHSIKAFILLALFTLSGPALAGQPTPADYIDSKPLLLEVRYCECQAANPDSPPSDLLPKFLDESKILKVGVAAEDNGFIASREFALGYKISPVDGSSGPFRFNYIGTYTTDDGSNTGQGPLVLKEGEWVSLFGSHHQSETGSQHMGVAVRLIAADGS</sequence>